<gene>
    <name evidence="3" type="ORF">E5225_16610</name>
</gene>
<accession>A0A4P7SQA4</accession>
<feature type="domain" description="N-acetyltransferase" evidence="2">
    <location>
        <begin position="76"/>
        <end position="218"/>
    </location>
</feature>
<keyword evidence="4" id="KW-1185">Reference proteome</keyword>
<organism evidence="3 4">
    <name type="scientific">Cellulomonas shaoxiangyii</name>
    <dbReference type="NCBI Taxonomy" id="2566013"/>
    <lineage>
        <taxon>Bacteria</taxon>
        <taxon>Bacillati</taxon>
        <taxon>Actinomycetota</taxon>
        <taxon>Actinomycetes</taxon>
        <taxon>Micrococcales</taxon>
        <taxon>Cellulomonadaceae</taxon>
        <taxon>Cellulomonas</taxon>
    </lineage>
</organism>
<protein>
    <submittedName>
        <fullName evidence="3">GNAT family N-acetyltransferase</fullName>
    </submittedName>
</protein>
<keyword evidence="3" id="KW-0808">Transferase</keyword>
<evidence type="ECO:0000256" key="1">
    <source>
        <dbReference type="SAM" id="MobiDB-lite"/>
    </source>
</evidence>
<dbReference type="AlphaFoldDB" id="A0A4P7SQA4"/>
<dbReference type="InterPro" id="IPR052523">
    <property type="entry name" value="Trichothecene_AcTrans"/>
</dbReference>
<feature type="region of interest" description="Disordered" evidence="1">
    <location>
        <begin position="1"/>
        <end position="24"/>
    </location>
</feature>
<dbReference type="InterPro" id="IPR016181">
    <property type="entry name" value="Acyl_CoA_acyltransferase"/>
</dbReference>
<evidence type="ECO:0000259" key="2">
    <source>
        <dbReference type="PROSITE" id="PS51186"/>
    </source>
</evidence>
<dbReference type="RefSeq" id="WP_135973880.1">
    <property type="nucleotide sequence ID" value="NZ_CP039291.1"/>
</dbReference>
<sequence>MYPGGTPGGPARRQPPPDVVGPLQPRDRTAAAAVLAAALADDPGYSHLFPVRARRERELREVYRMTLADGMRYGRVLVTKLGDEVTGVLALYPPSTYPMTVARWVRQGLRLARIASFTREHSGGIIRFGTLTSQGVPPDKWYVEAFGVRPDLQRAGRGSLLLQRFLDDLDRAGVASYLETTKQENVGYYHARGYTDAHEPVPLAPGGPFIYPMTRHAPAGRPGG</sequence>
<dbReference type="KEGG" id="celz:E5225_16610"/>
<dbReference type="InterPro" id="IPR000182">
    <property type="entry name" value="GNAT_dom"/>
</dbReference>
<dbReference type="Gene3D" id="3.40.630.30">
    <property type="match status" value="1"/>
</dbReference>
<dbReference type="Pfam" id="PF00583">
    <property type="entry name" value="Acetyltransf_1"/>
    <property type="match status" value="1"/>
</dbReference>
<dbReference type="PANTHER" id="PTHR42791:SF1">
    <property type="entry name" value="N-ACETYLTRANSFERASE DOMAIN-CONTAINING PROTEIN"/>
    <property type="match status" value="1"/>
</dbReference>
<dbReference type="PANTHER" id="PTHR42791">
    <property type="entry name" value="GNAT FAMILY ACETYLTRANSFERASE"/>
    <property type="match status" value="1"/>
</dbReference>
<dbReference type="OrthoDB" id="7057833at2"/>
<proteinExistence type="predicted"/>
<name>A0A4P7SQA4_9CELL</name>
<evidence type="ECO:0000313" key="4">
    <source>
        <dbReference type="Proteomes" id="UP000296469"/>
    </source>
</evidence>
<dbReference type="EMBL" id="CP039291">
    <property type="protein sequence ID" value="QCB94943.1"/>
    <property type="molecule type" value="Genomic_DNA"/>
</dbReference>
<dbReference type="SUPFAM" id="SSF55729">
    <property type="entry name" value="Acyl-CoA N-acyltransferases (Nat)"/>
    <property type="match status" value="1"/>
</dbReference>
<dbReference type="GO" id="GO:0016747">
    <property type="term" value="F:acyltransferase activity, transferring groups other than amino-acyl groups"/>
    <property type="evidence" value="ECO:0007669"/>
    <property type="project" value="InterPro"/>
</dbReference>
<dbReference type="Proteomes" id="UP000296469">
    <property type="component" value="Chromosome"/>
</dbReference>
<dbReference type="PROSITE" id="PS51186">
    <property type="entry name" value="GNAT"/>
    <property type="match status" value="1"/>
</dbReference>
<evidence type="ECO:0000313" key="3">
    <source>
        <dbReference type="EMBL" id="QCB94943.1"/>
    </source>
</evidence>
<dbReference type="CDD" id="cd04301">
    <property type="entry name" value="NAT_SF"/>
    <property type="match status" value="1"/>
</dbReference>
<reference evidence="3 4" key="1">
    <citation type="submission" date="2019-04" db="EMBL/GenBank/DDBJ databases">
        <title>Isolation and identification of Cellulomonas shaoxiangyii sp. Nov. isolated from feces of the Tibetan antelopes (Pantholops hodgsonii) in the Qinghai-Tibet plateau of China.</title>
        <authorList>
            <person name="Tian Z."/>
        </authorList>
    </citation>
    <scope>NUCLEOTIDE SEQUENCE [LARGE SCALE GENOMIC DNA]</scope>
    <source>
        <strain evidence="3 4">Z28</strain>
    </source>
</reference>